<proteinExistence type="predicted"/>
<accession>A0A5C3QD32</accession>
<protein>
    <submittedName>
        <fullName evidence="1">Uncharacterized protein</fullName>
    </submittedName>
</protein>
<reference evidence="1 2" key="1">
    <citation type="journal article" date="2019" name="Nat. Ecol. Evol.">
        <title>Megaphylogeny resolves global patterns of mushroom evolution.</title>
        <authorList>
            <person name="Varga T."/>
            <person name="Krizsan K."/>
            <person name="Foldi C."/>
            <person name="Dima B."/>
            <person name="Sanchez-Garcia M."/>
            <person name="Sanchez-Ramirez S."/>
            <person name="Szollosi G.J."/>
            <person name="Szarkandi J.G."/>
            <person name="Papp V."/>
            <person name="Albert L."/>
            <person name="Andreopoulos W."/>
            <person name="Angelini C."/>
            <person name="Antonin V."/>
            <person name="Barry K.W."/>
            <person name="Bougher N.L."/>
            <person name="Buchanan P."/>
            <person name="Buyck B."/>
            <person name="Bense V."/>
            <person name="Catcheside P."/>
            <person name="Chovatia M."/>
            <person name="Cooper J."/>
            <person name="Damon W."/>
            <person name="Desjardin D."/>
            <person name="Finy P."/>
            <person name="Geml J."/>
            <person name="Haridas S."/>
            <person name="Hughes K."/>
            <person name="Justo A."/>
            <person name="Karasinski D."/>
            <person name="Kautmanova I."/>
            <person name="Kiss B."/>
            <person name="Kocsube S."/>
            <person name="Kotiranta H."/>
            <person name="LaButti K.M."/>
            <person name="Lechner B.E."/>
            <person name="Liimatainen K."/>
            <person name="Lipzen A."/>
            <person name="Lukacs Z."/>
            <person name="Mihaltcheva S."/>
            <person name="Morgado L.N."/>
            <person name="Niskanen T."/>
            <person name="Noordeloos M.E."/>
            <person name="Ohm R.A."/>
            <person name="Ortiz-Santana B."/>
            <person name="Ovrebo C."/>
            <person name="Racz N."/>
            <person name="Riley R."/>
            <person name="Savchenko A."/>
            <person name="Shiryaev A."/>
            <person name="Soop K."/>
            <person name="Spirin V."/>
            <person name="Szebenyi C."/>
            <person name="Tomsovsky M."/>
            <person name="Tulloss R.E."/>
            <person name="Uehling J."/>
            <person name="Grigoriev I.V."/>
            <person name="Vagvolgyi C."/>
            <person name="Papp T."/>
            <person name="Martin F.M."/>
            <person name="Miettinen O."/>
            <person name="Hibbett D.S."/>
            <person name="Nagy L.G."/>
        </authorList>
    </citation>
    <scope>NUCLEOTIDE SEQUENCE [LARGE SCALE GENOMIC DNA]</scope>
    <source>
        <strain evidence="1 2">CBS 309.79</strain>
    </source>
</reference>
<dbReference type="AlphaFoldDB" id="A0A5C3QD32"/>
<dbReference type="Proteomes" id="UP000305067">
    <property type="component" value="Unassembled WGS sequence"/>
</dbReference>
<sequence length="149" mass="16411">MRFPRYYYKARRPDASLRPVASQMEVHGCEMSIFGAASSAYIHTQSAFDFTSGGLLRSADDVYPAYHPDGGTGAIPPVDYPSPLANFASYRDLAVYTQYMPPGLIQGLHLTLSALRCEEGGSIFPDAETAVESRYWKALVGVAKRDHRT</sequence>
<gene>
    <name evidence="1" type="ORF">BDV98DRAFT_584228</name>
</gene>
<dbReference type="EMBL" id="ML178833">
    <property type="protein sequence ID" value="TFK99601.1"/>
    <property type="molecule type" value="Genomic_DNA"/>
</dbReference>
<evidence type="ECO:0000313" key="2">
    <source>
        <dbReference type="Proteomes" id="UP000305067"/>
    </source>
</evidence>
<evidence type="ECO:0000313" key="1">
    <source>
        <dbReference type="EMBL" id="TFK99601.1"/>
    </source>
</evidence>
<organism evidence="1 2">
    <name type="scientific">Pterulicium gracile</name>
    <dbReference type="NCBI Taxonomy" id="1884261"/>
    <lineage>
        <taxon>Eukaryota</taxon>
        <taxon>Fungi</taxon>
        <taxon>Dikarya</taxon>
        <taxon>Basidiomycota</taxon>
        <taxon>Agaricomycotina</taxon>
        <taxon>Agaricomycetes</taxon>
        <taxon>Agaricomycetidae</taxon>
        <taxon>Agaricales</taxon>
        <taxon>Pleurotineae</taxon>
        <taxon>Pterulaceae</taxon>
        <taxon>Pterulicium</taxon>
    </lineage>
</organism>
<name>A0A5C3QD32_9AGAR</name>
<keyword evidence="2" id="KW-1185">Reference proteome</keyword>